<gene>
    <name evidence="7" type="primary">LOC105274088</name>
</gene>
<dbReference type="PROSITE" id="PS51730">
    <property type="entry name" value="GNAT_ATAT"/>
    <property type="match status" value="1"/>
</dbReference>
<dbReference type="PANTHER" id="PTHR12327:SF0">
    <property type="entry name" value="ALPHA-TUBULIN N-ACETYLTRANSFERASE 1"/>
    <property type="match status" value="1"/>
</dbReference>
<dbReference type="Proteomes" id="UP000694866">
    <property type="component" value="Unplaced"/>
</dbReference>
<feature type="compositionally biased region" description="Polar residues" evidence="4">
    <location>
        <begin position="367"/>
        <end position="383"/>
    </location>
</feature>
<sequence>MDFKFNVNRLLPRKINKVTQSLIPEDFRGDRRELNEYQRQLSRILDEMGEASARAQGLTKPITSAVKLRDTDHIVYLLVDGEGNGGLGCVVGLLKTGSKNLFMFDDVGVHFQLQPRCILDFYIHETRQRMGLGKVLYQHMLMEERMRPVKLAIDRPSEKFLQFLHKHYELEKIIPQNNKFVVFQGFFDDEFQDPRGNRYSLQSRGSVDGSVYNNDIRKPQSASINGHTTPHSAAPRSSYGRYAAARPQCSMANIIHNAPVFGQTTERSGEIPSTPGAKVERPRSLSLYSEDEHRVRPQESNATTPAPEVQAIPIPFVEIRPSSRSIEPEPQPEPEPEPEPSPRPESTPKEIEKKIQIHAEERPASSVKASPSCAQEVGGNQSGHLDLKFYHSPLW</sequence>
<dbReference type="PANTHER" id="PTHR12327">
    <property type="entry name" value="ALPHA-TUBULIN N-ACETYLTRANSFERASE 1"/>
    <property type="match status" value="1"/>
</dbReference>
<feature type="region of interest" description="Disordered" evidence="4">
    <location>
        <begin position="197"/>
        <end position="240"/>
    </location>
</feature>
<feature type="region of interest" description="Disordered" evidence="4">
    <location>
        <begin position="264"/>
        <end position="395"/>
    </location>
</feature>
<dbReference type="EC" id="2.3.1.108" evidence="3"/>
<evidence type="ECO:0000256" key="4">
    <source>
        <dbReference type="SAM" id="MobiDB-lite"/>
    </source>
</evidence>
<dbReference type="AlphaFoldDB" id="A0A9R1TTZ1"/>
<protein>
    <recommendedName>
        <fullName evidence="3">Alpha-tubulin N-acetyltransferase</fullName>
        <shortName evidence="3">Alpha-TAT</shortName>
        <shortName evidence="3">TAT</shortName>
        <ecNumber evidence="3">2.3.1.108</ecNumber>
    </recommendedName>
    <alternativeName>
        <fullName evidence="3">Acetyltransferase mec-17 homolog</fullName>
    </alternativeName>
</protein>
<dbReference type="RefSeq" id="XP_011315234.1">
    <property type="nucleotide sequence ID" value="XM_011316932.1"/>
</dbReference>
<feature type="site" description="Crucial for catalytic activity" evidence="3">
    <location>
        <position position="56"/>
    </location>
</feature>
<feature type="binding site" evidence="3">
    <location>
        <begin position="121"/>
        <end position="134"/>
    </location>
    <ligand>
        <name>acetyl-CoA</name>
        <dbReference type="ChEBI" id="CHEBI:57288"/>
    </ligand>
</feature>
<dbReference type="Gene3D" id="3.40.630.30">
    <property type="match status" value="1"/>
</dbReference>
<comment type="similarity">
    <text evidence="3">Belongs to the acetyltransferase ATAT1 family.</text>
</comment>
<evidence type="ECO:0000313" key="7">
    <source>
        <dbReference type="RefSeq" id="XP_011315234.1"/>
    </source>
</evidence>
<feature type="binding site" evidence="3">
    <location>
        <begin position="157"/>
        <end position="166"/>
    </location>
    <ligand>
        <name>acetyl-CoA</name>
        <dbReference type="ChEBI" id="CHEBI:57288"/>
    </ligand>
</feature>
<dbReference type="Pfam" id="PF05301">
    <property type="entry name" value="Acetyltransf_16"/>
    <property type="match status" value="1"/>
</dbReference>
<evidence type="ECO:0000256" key="2">
    <source>
        <dbReference type="ARBA" id="ARBA00023315"/>
    </source>
</evidence>
<dbReference type="KEGG" id="fas:105274088"/>
<dbReference type="InterPro" id="IPR007965">
    <property type="entry name" value="GNAT_ATAT"/>
</dbReference>
<comment type="catalytic activity">
    <reaction evidence="3">
        <text>L-lysyl-[alpha-tubulin] + acetyl-CoA = N(6)-acetyl-L-lysyl-[alpha-tubulin] + CoA + H(+)</text>
        <dbReference type="Rhea" id="RHEA:15277"/>
        <dbReference type="Rhea" id="RHEA-COMP:11278"/>
        <dbReference type="Rhea" id="RHEA-COMP:11279"/>
        <dbReference type="ChEBI" id="CHEBI:15378"/>
        <dbReference type="ChEBI" id="CHEBI:29969"/>
        <dbReference type="ChEBI" id="CHEBI:57287"/>
        <dbReference type="ChEBI" id="CHEBI:57288"/>
        <dbReference type="ChEBI" id="CHEBI:61930"/>
        <dbReference type="EC" id="2.3.1.108"/>
    </reaction>
</comment>
<dbReference type="HAMAP" id="MF_03130">
    <property type="entry name" value="mec17"/>
    <property type="match status" value="1"/>
</dbReference>
<feature type="domain" description="N-acetyltransferase" evidence="5">
    <location>
        <begin position="1"/>
        <end position="187"/>
    </location>
</feature>
<reference evidence="7" key="1">
    <citation type="submission" date="2025-08" db="UniProtKB">
        <authorList>
            <consortium name="RefSeq"/>
        </authorList>
    </citation>
    <scope>IDENTIFICATION</scope>
    <source>
        <strain evidence="7">USDA-PBARC FA_bdor</strain>
        <tissue evidence="7">Whole organism</tissue>
    </source>
</reference>
<evidence type="ECO:0000313" key="6">
    <source>
        <dbReference type="Proteomes" id="UP000694866"/>
    </source>
</evidence>
<name>A0A9R1TTZ1_9HYME</name>
<evidence type="ECO:0000256" key="1">
    <source>
        <dbReference type="ARBA" id="ARBA00022679"/>
    </source>
</evidence>
<comment type="function">
    <text evidence="3">Specifically acetylates 'Lys-40' in alpha-tubulin on the lumenal side of microtubules. Promotes microtubule destabilization and accelerates microtubule dynamics; this activity may be independent of acetylation activity. Acetylates alpha-tubulin with a slow enzymatic rate, due to a catalytic site that is not optimized for acetyl transfer. Enters the microtubule through each end and diffuses quickly throughout the lumen of microtubules. Acetylates only long/old microtubules because of its slow acetylation rate since it does not have time to act on dynamically unstable microtubules before the enzyme is released.</text>
</comment>
<dbReference type="GO" id="GO:0005874">
    <property type="term" value="C:microtubule"/>
    <property type="evidence" value="ECO:0007669"/>
    <property type="project" value="InterPro"/>
</dbReference>
<feature type="compositionally biased region" description="Polar residues" evidence="4">
    <location>
        <begin position="220"/>
        <end position="231"/>
    </location>
</feature>
<keyword evidence="6" id="KW-1185">Reference proteome</keyword>
<keyword evidence="2 3" id="KW-0012">Acyltransferase</keyword>
<dbReference type="OrthoDB" id="447510at2759"/>
<feature type="compositionally biased region" description="Basic and acidic residues" evidence="4">
    <location>
        <begin position="340"/>
        <end position="363"/>
    </location>
</feature>
<keyword evidence="1 3" id="KW-0808">Transferase</keyword>
<evidence type="ECO:0000259" key="5">
    <source>
        <dbReference type="PROSITE" id="PS51730"/>
    </source>
</evidence>
<accession>A0A9R1TTZ1</accession>
<dbReference type="GO" id="GO:0019799">
    <property type="term" value="F:tubulin N-acetyltransferase activity"/>
    <property type="evidence" value="ECO:0007669"/>
    <property type="project" value="UniProtKB-UniRule"/>
</dbReference>
<dbReference type="GeneID" id="105274088"/>
<proteinExistence type="inferred from homology"/>
<organism evidence="6 7">
    <name type="scientific">Fopius arisanus</name>
    <dbReference type="NCBI Taxonomy" id="64838"/>
    <lineage>
        <taxon>Eukaryota</taxon>
        <taxon>Metazoa</taxon>
        <taxon>Ecdysozoa</taxon>
        <taxon>Arthropoda</taxon>
        <taxon>Hexapoda</taxon>
        <taxon>Insecta</taxon>
        <taxon>Pterygota</taxon>
        <taxon>Neoptera</taxon>
        <taxon>Endopterygota</taxon>
        <taxon>Hymenoptera</taxon>
        <taxon>Apocrita</taxon>
        <taxon>Ichneumonoidea</taxon>
        <taxon>Braconidae</taxon>
        <taxon>Opiinae</taxon>
        <taxon>Fopius</taxon>
    </lineage>
</organism>
<evidence type="ECO:0000256" key="3">
    <source>
        <dbReference type="HAMAP-Rule" id="MF_03130"/>
    </source>
</evidence>
<dbReference type="GO" id="GO:0048666">
    <property type="term" value="P:neuron development"/>
    <property type="evidence" value="ECO:0007669"/>
    <property type="project" value="UniProtKB-UniRule"/>
</dbReference>
<dbReference type="GO" id="GO:0070507">
    <property type="term" value="P:regulation of microtubule cytoskeleton organization"/>
    <property type="evidence" value="ECO:0007669"/>
    <property type="project" value="UniProtKB-UniRule"/>
</dbReference>
<dbReference type="InterPro" id="IPR038746">
    <property type="entry name" value="Atat"/>
</dbReference>